<dbReference type="EMBL" id="VLTK01000006">
    <property type="protein sequence ID" value="TSI15415.1"/>
    <property type="molecule type" value="Genomic_DNA"/>
</dbReference>
<dbReference type="GO" id="GO:0005829">
    <property type="term" value="C:cytosol"/>
    <property type="evidence" value="ECO:0007669"/>
    <property type="project" value="TreeGrafter"/>
</dbReference>
<evidence type="ECO:0000313" key="5">
    <source>
        <dbReference type="Proteomes" id="UP000316406"/>
    </source>
</evidence>
<dbReference type="OrthoDB" id="9798454at2"/>
<keyword evidence="2" id="KW-0560">Oxidoreductase</keyword>
<evidence type="ECO:0000256" key="2">
    <source>
        <dbReference type="ARBA" id="ARBA00023002"/>
    </source>
</evidence>
<organism evidence="4 5">
    <name type="scientific">Brevibacterium aurantiacum</name>
    <dbReference type="NCBI Taxonomy" id="273384"/>
    <lineage>
        <taxon>Bacteria</taxon>
        <taxon>Bacillati</taxon>
        <taxon>Actinomycetota</taxon>
        <taxon>Actinomycetes</taxon>
        <taxon>Micrococcales</taxon>
        <taxon>Brevibacteriaceae</taxon>
        <taxon>Brevibacterium</taxon>
    </lineage>
</organism>
<dbReference type="RefSeq" id="WP_143922710.1">
    <property type="nucleotide sequence ID" value="NZ_VLTK01000006.1"/>
</dbReference>
<evidence type="ECO:0000256" key="1">
    <source>
        <dbReference type="ARBA" id="ARBA00006252"/>
    </source>
</evidence>
<protein>
    <submittedName>
        <fullName evidence="4">NAD(P)H-dependent oxidoreductase</fullName>
    </submittedName>
</protein>
<evidence type="ECO:0000313" key="4">
    <source>
        <dbReference type="EMBL" id="TSI15415.1"/>
    </source>
</evidence>
<dbReference type="AlphaFoldDB" id="A0A556CDA2"/>
<keyword evidence="5" id="KW-1185">Reference proteome</keyword>
<dbReference type="Proteomes" id="UP000316406">
    <property type="component" value="Unassembled WGS sequence"/>
</dbReference>
<dbReference type="PANTHER" id="PTHR10204:SF34">
    <property type="entry name" value="NAD(P)H DEHYDROGENASE [QUINONE] 1 ISOFORM 1"/>
    <property type="match status" value="1"/>
</dbReference>
<feature type="domain" description="Flavodoxin-like fold" evidence="3">
    <location>
        <begin position="1"/>
        <end position="212"/>
    </location>
</feature>
<dbReference type="PANTHER" id="PTHR10204">
    <property type="entry name" value="NAD P H OXIDOREDUCTASE-RELATED"/>
    <property type="match status" value="1"/>
</dbReference>
<sequence>MHVLQISAAPSATALTADLAAVAQATLHDHGHQVTTVDLMAIDWNPVVTAADYGLAEFTAPVGTHAADATARDTLSPVVSEHQRLLADADLVVFTFPLWWGGMPAILKGWVDRVFTDGFAYGLRDDSDNPRKFGDGAFSGKRGLIITTAGERSSSFEGRGINGCIDDLLFPVTHGVFWYTGIAPLKSVTLLGIDSPLWKGIDDARSQVRQRLSEIEDASAIPYRRMLEDYDEKRLLRSDIAGGRSDLGVHVRSA</sequence>
<accession>A0A556CDA2</accession>
<reference evidence="4 5" key="1">
    <citation type="submission" date="2019-07" db="EMBL/GenBank/DDBJ databases">
        <title>Draft genome sequence of Brevibacterium aurantiacum XU54 isolated from Xinjiang China.</title>
        <authorList>
            <person name="Xu X."/>
        </authorList>
    </citation>
    <scope>NUCLEOTIDE SEQUENCE [LARGE SCALE GENOMIC DNA]</scope>
    <source>
        <strain evidence="4 5">XU54</strain>
    </source>
</reference>
<dbReference type="InterPro" id="IPR029039">
    <property type="entry name" value="Flavoprotein-like_sf"/>
</dbReference>
<name>A0A556CDA2_BREAU</name>
<dbReference type="InterPro" id="IPR003680">
    <property type="entry name" value="Flavodoxin_fold"/>
</dbReference>
<dbReference type="SUPFAM" id="SSF52218">
    <property type="entry name" value="Flavoproteins"/>
    <property type="match status" value="1"/>
</dbReference>
<comment type="caution">
    <text evidence="4">The sequence shown here is derived from an EMBL/GenBank/DDBJ whole genome shotgun (WGS) entry which is preliminary data.</text>
</comment>
<dbReference type="InterPro" id="IPR051545">
    <property type="entry name" value="NAD(P)H_dehydrogenase_qn"/>
</dbReference>
<dbReference type="Pfam" id="PF02525">
    <property type="entry name" value="Flavodoxin_2"/>
    <property type="match status" value="1"/>
</dbReference>
<comment type="similarity">
    <text evidence="1">Belongs to the NAD(P)H dehydrogenase (quinone) family.</text>
</comment>
<proteinExistence type="inferred from homology"/>
<dbReference type="Gene3D" id="3.40.50.360">
    <property type="match status" value="1"/>
</dbReference>
<gene>
    <name evidence="4" type="ORF">FO013_11625</name>
</gene>
<evidence type="ECO:0000259" key="3">
    <source>
        <dbReference type="Pfam" id="PF02525"/>
    </source>
</evidence>
<dbReference type="GO" id="GO:0003955">
    <property type="term" value="F:NAD(P)H dehydrogenase (quinone) activity"/>
    <property type="evidence" value="ECO:0007669"/>
    <property type="project" value="TreeGrafter"/>
</dbReference>